<dbReference type="GeneID" id="62164702"/>
<name>A0A9P6HZE5_9PEZI</name>
<sequence length="548" mass="60835">MGDGTSVSAAPTGIRANEDDIWIPTHRLPISQTGRVPLPSELMRHDMMHGMMRDMFNTASNTPSSQDIVMLEAFAEASSLETPTSTQTDTPSVLNTMMLQPRTNGTGPKDLTNTNAMSIDFLINKATTKSHVEDCTSGAAANIAINSPAAREPAFNIAQNSSTRGNEAKASATNITAATRSAATSASGSSPNYLPPMDFSHFSNEFVTFIAGKSQQKISIHKGILLRYPDFTFFHKELNNKNKESACAEIHMPGDSADVVGWMVWWCYHQCLQMVNIQALRPVTEGGPVVSSLPDPVPSLGETHSREFMVQYGCRPSQQLVLPMPPPINQVPWISQYPHRQEQRSSSKTPMASHRHGELSTPFAQYQIHRMHVCRSTSFEEDRLSLHDATQRPSTSVYNTPREVERIERLQSYLENYHDINLFAASPERIDAELIQLRLVKLIVFAVKYGLETLREEALISYCKGEKAIDRPVPLFGHIKIAYDGCAATSLFPMLLADYAYKSAARNGLWLKITEMFSLGCGNFTKAMMDRVQGRTPVRDTIDVYAAR</sequence>
<dbReference type="EMBL" id="JAATWM020000031">
    <property type="protein sequence ID" value="KAF9873454.1"/>
    <property type="molecule type" value="Genomic_DNA"/>
</dbReference>
<dbReference type="AlphaFoldDB" id="A0A9P6HZE5"/>
<accession>A0A9P6HZE5</accession>
<dbReference type="RefSeq" id="XP_038742915.1">
    <property type="nucleotide sequence ID" value="XM_038891628.1"/>
</dbReference>
<dbReference type="InterPro" id="IPR011333">
    <property type="entry name" value="SKP1/BTB/POZ_sf"/>
</dbReference>
<gene>
    <name evidence="1" type="ORF">CkaCkLH20_08913</name>
</gene>
<reference evidence="1" key="1">
    <citation type="submission" date="2020-03" db="EMBL/GenBank/DDBJ databases">
        <authorList>
            <person name="He L."/>
        </authorList>
    </citation>
    <scope>NUCLEOTIDE SEQUENCE</scope>
    <source>
        <strain evidence="1">CkLH20</strain>
    </source>
</reference>
<keyword evidence="2" id="KW-1185">Reference proteome</keyword>
<proteinExistence type="predicted"/>
<protein>
    <recommendedName>
        <fullName evidence="3">BTB domain-containing protein</fullName>
    </recommendedName>
</protein>
<evidence type="ECO:0000313" key="2">
    <source>
        <dbReference type="Proteomes" id="UP000781932"/>
    </source>
</evidence>
<comment type="caution">
    <text evidence="1">The sequence shown here is derived from an EMBL/GenBank/DDBJ whole genome shotgun (WGS) entry which is preliminary data.</text>
</comment>
<dbReference type="Gene3D" id="3.30.710.10">
    <property type="entry name" value="Potassium Channel Kv1.1, Chain A"/>
    <property type="match status" value="1"/>
</dbReference>
<reference evidence="1" key="2">
    <citation type="submission" date="2020-11" db="EMBL/GenBank/DDBJ databases">
        <title>Whole genome sequencing of Colletotrichum sp.</title>
        <authorList>
            <person name="Li H."/>
        </authorList>
    </citation>
    <scope>NUCLEOTIDE SEQUENCE</scope>
    <source>
        <strain evidence="1">CkLH20</strain>
    </source>
</reference>
<dbReference type="OrthoDB" id="4849416at2759"/>
<evidence type="ECO:0000313" key="1">
    <source>
        <dbReference type="EMBL" id="KAF9873454.1"/>
    </source>
</evidence>
<organism evidence="1 2">
    <name type="scientific">Colletotrichum karsti</name>
    <dbReference type="NCBI Taxonomy" id="1095194"/>
    <lineage>
        <taxon>Eukaryota</taxon>
        <taxon>Fungi</taxon>
        <taxon>Dikarya</taxon>
        <taxon>Ascomycota</taxon>
        <taxon>Pezizomycotina</taxon>
        <taxon>Sordariomycetes</taxon>
        <taxon>Hypocreomycetidae</taxon>
        <taxon>Glomerellales</taxon>
        <taxon>Glomerellaceae</taxon>
        <taxon>Colletotrichum</taxon>
        <taxon>Colletotrichum boninense species complex</taxon>
    </lineage>
</organism>
<evidence type="ECO:0008006" key="3">
    <source>
        <dbReference type="Google" id="ProtNLM"/>
    </source>
</evidence>
<dbReference type="Proteomes" id="UP000781932">
    <property type="component" value="Unassembled WGS sequence"/>
</dbReference>